<dbReference type="Proteomes" id="UP000294952">
    <property type="component" value="Unassembled WGS sequence"/>
</dbReference>
<evidence type="ECO:0000313" key="1">
    <source>
        <dbReference type="EMBL" id="TDL10520.1"/>
    </source>
</evidence>
<reference evidence="1 2" key="1">
    <citation type="submission" date="2019-01" db="EMBL/GenBank/DDBJ databases">
        <title>High-quality-draft genome sequences of five non-tuberculosis mycobacteriaceae isolated from a nosocomial environment.</title>
        <authorList>
            <person name="Tiago I."/>
            <person name="Alarico S."/>
            <person name="Pereira S.G."/>
            <person name="Coelho C."/>
            <person name="Maranha A."/>
            <person name="Empadinhas N."/>
        </authorList>
    </citation>
    <scope>NUCLEOTIDE SEQUENCE [LARGE SCALE GENOMIC DNA]</scope>
    <source>
        <strain evidence="1 2">22DIII</strain>
    </source>
</reference>
<gene>
    <name evidence="1" type="ORF">EUA04_11585</name>
</gene>
<proteinExistence type="predicted"/>
<sequence>MDVSLKFLHDDERRMLHDNVSRRDPALSEILAVTDTVSRSDAELIVSILCDEFIDNLDDDWEPTAYGTAVSHLLQRVNAARLDGT</sequence>
<dbReference type="EMBL" id="SDLP01000002">
    <property type="protein sequence ID" value="TDL10520.1"/>
    <property type="molecule type" value="Genomic_DNA"/>
</dbReference>
<evidence type="ECO:0000313" key="2">
    <source>
        <dbReference type="Proteomes" id="UP000294952"/>
    </source>
</evidence>
<dbReference type="AlphaFoldDB" id="A0A4R5XB03"/>
<organism evidence="1 2">
    <name type="scientific">Mycolicibacterium obuense</name>
    <dbReference type="NCBI Taxonomy" id="1807"/>
    <lineage>
        <taxon>Bacteria</taxon>
        <taxon>Bacillati</taxon>
        <taxon>Actinomycetota</taxon>
        <taxon>Actinomycetes</taxon>
        <taxon>Mycobacteriales</taxon>
        <taxon>Mycobacteriaceae</taxon>
        <taxon>Mycolicibacterium</taxon>
    </lineage>
</organism>
<name>A0A4R5XB03_9MYCO</name>
<accession>A0A4R5XB03</accession>
<dbReference type="RefSeq" id="WP_133413702.1">
    <property type="nucleotide sequence ID" value="NZ_SDLP01000002.1"/>
</dbReference>
<protein>
    <submittedName>
        <fullName evidence="1">Uncharacterized protein</fullName>
    </submittedName>
</protein>
<comment type="caution">
    <text evidence="1">The sequence shown here is derived from an EMBL/GenBank/DDBJ whole genome shotgun (WGS) entry which is preliminary data.</text>
</comment>